<evidence type="ECO:0000256" key="1">
    <source>
        <dbReference type="SAM" id="Phobius"/>
    </source>
</evidence>
<dbReference type="AlphaFoldDB" id="A0A919UBT3"/>
<keyword evidence="1" id="KW-1133">Transmembrane helix</keyword>
<dbReference type="Proteomes" id="UP000660611">
    <property type="component" value="Unassembled WGS sequence"/>
</dbReference>
<proteinExistence type="predicted"/>
<reference evidence="2" key="1">
    <citation type="submission" date="2021-01" db="EMBL/GenBank/DDBJ databases">
        <title>Whole genome shotgun sequence of Dactylosporangium siamense NBRC 106093.</title>
        <authorList>
            <person name="Komaki H."/>
            <person name="Tamura T."/>
        </authorList>
    </citation>
    <scope>NUCLEOTIDE SEQUENCE</scope>
    <source>
        <strain evidence="2">NBRC 106093</strain>
    </source>
</reference>
<keyword evidence="3" id="KW-1185">Reference proteome</keyword>
<dbReference type="EMBL" id="BONQ01000059">
    <property type="protein sequence ID" value="GIG45955.1"/>
    <property type="molecule type" value="Genomic_DNA"/>
</dbReference>
<accession>A0A919UBT3</accession>
<sequence length="204" mass="22538">MNLRMMMTRLRRDDGVTLAEMAVTTSIMSAVMAIFTTGVVQLFQAGNNNELVAMTQSQLNTAFIRLDRNLRYAAGISEQHSDAAGNMFVEYLNTEVSAGEKPECAQLELNRATRVLRRQVWPQTTKLPGNWVVLASELNIEKSSFKLLVPEPGSNTGFQRLKLTLVVASNPGRGQTEAKTEITFTALNTDRLTKADDVCPEARA</sequence>
<keyword evidence="1" id="KW-0812">Transmembrane</keyword>
<feature type="transmembrane region" description="Helical" evidence="1">
    <location>
        <begin position="21"/>
        <end position="43"/>
    </location>
</feature>
<name>A0A919UBT3_9ACTN</name>
<protein>
    <recommendedName>
        <fullName evidence="4">Prepilin-type N-terminal cleavage/methylation domain-containing protein</fullName>
    </recommendedName>
</protein>
<keyword evidence="1" id="KW-0472">Membrane</keyword>
<evidence type="ECO:0000313" key="3">
    <source>
        <dbReference type="Proteomes" id="UP000660611"/>
    </source>
</evidence>
<evidence type="ECO:0000313" key="2">
    <source>
        <dbReference type="EMBL" id="GIG45955.1"/>
    </source>
</evidence>
<gene>
    <name evidence="2" type="ORF">Dsi01nite_039960</name>
</gene>
<comment type="caution">
    <text evidence="2">The sequence shown here is derived from an EMBL/GenBank/DDBJ whole genome shotgun (WGS) entry which is preliminary data.</text>
</comment>
<dbReference type="RefSeq" id="WP_203847752.1">
    <property type="nucleotide sequence ID" value="NZ_BAAAVW010000012.1"/>
</dbReference>
<organism evidence="2 3">
    <name type="scientific">Dactylosporangium siamense</name>
    <dbReference type="NCBI Taxonomy" id="685454"/>
    <lineage>
        <taxon>Bacteria</taxon>
        <taxon>Bacillati</taxon>
        <taxon>Actinomycetota</taxon>
        <taxon>Actinomycetes</taxon>
        <taxon>Micromonosporales</taxon>
        <taxon>Micromonosporaceae</taxon>
        <taxon>Dactylosporangium</taxon>
    </lineage>
</organism>
<evidence type="ECO:0008006" key="4">
    <source>
        <dbReference type="Google" id="ProtNLM"/>
    </source>
</evidence>